<evidence type="ECO:0000313" key="1">
    <source>
        <dbReference type="EMBL" id="PYY67693.1"/>
    </source>
</evidence>
<evidence type="ECO:0000313" key="2">
    <source>
        <dbReference type="Proteomes" id="UP000247437"/>
    </source>
</evidence>
<gene>
    <name evidence="1" type="ORF">CRX42_25725</name>
</gene>
<dbReference type="EMBL" id="PDLL01000442">
    <property type="protein sequence ID" value="PYY67693.1"/>
    <property type="molecule type" value="Genomic_DNA"/>
</dbReference>
<protein>
    <submittedName>
        <fullName evidence="1">Uncharacterized protein</fullName>
    </submittedName>
</protein>
<comment type="caution">
    <text evidence="1">The sequence shown here is derived from an EMBL/GenBank/DDBJ whole genome shotgun (WGS) entry which is preliminary data.</text>
</comment>
<dbReference type="Proteomes" id="UP000247437">
    <property type="component" value="Unassembled WGS sequence"/>
</dbReference>
<dbReference type="AlphaFoldDB" id="A0A2W0EFY5"/>
<proteinExistence type="predicted"/>
<organism evidence="1 2">
    <name type="scientific">Pseudomonas jessenii</name>
    <dbReference type="NCBI Taxonomy" id="77298"/>
    <lineage>
        <taxon>Bacteria</taxon>
        <taxon>Pseudomonadati</taxon>
        <taxon>Pseudomonadota</taxon>
        <taxon>Gammaproteobacteria</taxon>
        <taxon>Pseudomonadales</taxon>
        <taxon>Pseudomonadaceae</taxon>
        <taxon>Pseudomonas</taxon>
    </lineage>
</organism>
<name>A0A2W0EFY5_PSEJE</name>
<accession>A0A2W0EFY5</accession>
<reference evidence="1 2" key="1">
    <citation type="journal article" date="2018" name="Appl. Microbiol. Biotechnol.">
        <title>Characterization of the caprolactam degradation pathway in Pseudomonas jessenii using mass spectrometry-based proteomics.</title>
        <authorList>
            <person name="Otzen M."/>
            <person name="Palacio C."/>
            <person name="Janssen D.B."/>
        </authorList>
    </citation>
    <scope>NUCLEOTIDE SEQUENCE [LARGE SCALE GENOMIC DNA]</scope>
    <source>
        <strain evidence="1 2">GO3</strain>
    </source>
</reference>
<sequence length="92" mass="9694">MWTGRFFLGLSLLTIMRVNWINAARLSPSPASRLLQGLNDTRCLVGAGLLAMVVNENACDLDNRGAFEAIASKPAPTGIALPAFPGTGRGPL</sequence>